<dbReference type="PANTHER" id="PTHR46391">
    <property type="entry name" value="BASIC LEUCINE ZIPPER 34"/>
    <property type="match status" value="1"/>
</dbReference>
<gene>
    <name evidence="8" type="ORF">HKI87_10g61250</name>
</gene>
<proteinExistence type="predicted"/>
<feature type="region of interest" description="Disordered" evidence="6">
    <location>
        <begin position="150"/>
        <end position="212"/>
    </location>
</feature>
<dbReference type="Proteomes" id="UP001472866">
    <property type="component" value="Chromosome 10"/>
</dbReference>
<dbReference type="Gene3D" id="1.20.5.170">
    <property type="match status" value="1"/>
</dbReference>
<keyword evidence="1" id="KW-0805">Transcription regulation</keyword>
<evidence type="ECO:0000256" key="3">
    <source>
        <dbReference type="ARBA" id="ARBA00023163"/>
    </source>
</evidence>
<dbReference type="InterPro" id="IPR044759">
    <property type="entry name" value="bZIP_RF2"/>
</dbReference>
<dbReference type="PROSITE" id="PS00036">
    <property type="entry name" value="BZIP_BASIC"/>
    <property type="match status" value="1"/>
</dbReference>
<feature type="compositionally biased region" description="Low complexity" evidence="6">
    <location>
        <begin position="247"/>
        <end position="256"/>
    </location>
</feature>
<feature type="compositionally biased region" description="Polar residues" evidence="6">
    <location>
        <begin position="192"/>
        <end position="201"/>
    </location>
</feature>
<evidence type="ECO:0000313" key="8">
    <source>
        <dbReference type="EMBL" id="WZN64568.1"/>
    </source>
</evidence>
<evidence type="ECO:0000256" key="4">
    <source>
        <dbReference type="ARBA" id="ARBA00023242"/>
    </source>
</evidence>
<evidence type="ECO:0000256" key="2">
    <source>
        <dbReference type="ARBA" id="ARBA00023125"/>
    </source>
</evidence>
<evidence type="ECO:0000256" key="1">
    <source>
        <dbReference type="ARBA" id="ARBA00023015"/>
    </source>
</evidence>
<dbReference type="CDD" id="cd14703">
    <property type="entry name" value="bZIP_plant_RF2"/>
    <property type="match status" value="1"/>
</dbReference>
<feature type="domain" description="BZIP" evidence="7">
    <location>
        <begin position="268"/>
        <end position="331"/>
    </location>
</feature>
<dbReference type="PANTHER" id="PTHR46391:SF35">
    <property type="entry name" value="BASIC LEUCINE ZIPPER 34-LIKE ISOFORM X1"/>
    <property type="match status" value="1"/>
</dbReference>
<keyword evidence="3" id="KW-0804">Transcription</keyword>
<keyword evidence="2" id="KW-0238">DNA-binding</keyword>
<protein>
    <submittedName>
        <fullName evidence="8">BZIP domain-containing protein</fullName>
    </submittedName>
</protein>
<dbReference type="EMBL" id="CP151510">
    <property type="protein sequence ID" value="WZN64568.1"/>
    <property type="molecule type" value="Genomic_DNA"/>
</dbReference>
<sequence>MKSALKDDRRKSVRKRASAVDFTFEEPGGGVHPGGSGAQGLPHQAFFPSPGRELPEPIAPTILDPGPPPPSVLTAEDVFINIGPNEITRVEGPETVRHRRCSSDTFMMLLNQLAEPELVQLETHARRPTVDSVLQDDILRALDEHSVGLNLSPGALPKPEGGRASGQGGAGAGVGGLLGLGQGPMDMELGGASTSGRSRGQTMPAMASSSKSAEALSAGAAVGVDLKAEGLGRGQKRTRDKRGSSGGTSQDDTSVGNVQRSRALSLVDEKKAKRILANRISAQKSRVRKMQFVGNLESIVSELYKDLSLLQPQLDVARKQKQSLALINQELKSEIERLERGDTGQ</sequence>
<dbReference type="GO" id="GO:0045893">
    <property type="term" value="P:positive regulation of DNA-templated transcription"/>
    <property type="evidence" value="ECO:0007669"/>
    <property type="project" value="TreeGrafter"/>
</dbReference>
<keyword evidence="4" id="KW-0539">Nucleus</keyword>
<dbReference type="PROSITE" id="PS50217">
    <property type="entry name" value="BZIP"/>
    <property type="match status" value="1"/>
</dbReference>
<dbReference type="SMART" id="SM00338">
    <property type="entry name" value="BRLZ"/>
    <property type="match status" value="1"/>
</dbReference>
<feature type="region of interest" description="Disordered" evidence="6">
    <location>
        <begin position="1"/>
        <end position="58"/>
    </location>
</feature>
<dbReference type="GO" id="GO:0005634">
    <property type="term" value="C:nucleus"/>
    <property type="evidence" value="ECO:0007669"/>
    <property type="project" value="TreeGrafter"/>
</dbReference>
<reference evidence="8 9" key="1">
    <citation type="submission" date="2024-03" db="EMBL/GenBank/DDBJ databases">
        <title>Complete genome sequence of the green alga Chloropicon roscoffensis RCC1871.</title>
        <authorList>
            <person name="Lemieux C."/>
            <person name="Pombert J.-F."/>
            <person name="Otis C."/>
            <person name="Turmel M."/>
        </authorList>
    </citation>
    <scope>NUCLEOTIDE SEQUENCE [LARGE SCALE GENOMIC DNA]</scope>
    <source>
        <strain evidence="8 9">RCC1871</strain>
    </source>
</reference>
<evidence type="ECO:0000256" key="5">
    <source>
        <dbReference type="SAM" id="Coils"/>
    </source>
</evidence>
<dbReference type="InterPro" id="IPR046347">
    <property type="entry name" value="bZIP_sf"/>
</dbReference>
<organism evidence="8 9">
    <name type="scientific">Chloropicon roscoffensis</name>
    <dbReference type="NCBI Taxonomy" id="1461544"/>
    <lineage>
        <taxon>Eukaryota</taxon>
        <taxon>Viridiplantae</taxon>
        <taxon>Chlorophyta</taxon>
        <taxon>Chloropicophyceae</taxon>
        <taxon>Chloropicales</taxon>
        <taxon>Chloropicaceae</taxon>
        <taxon>Chloropicon</taxon>
    </lineage>
</organism>
<evidence type="ECO:0000313" key="9">
    <source>
        <dbReference type="Proteomes" id="UP001472866"/>
    </source>
</evidence>
<feature type="coiled-coil region" evidence="5">
    <location>
        <begin position="314"/>
        <end position="341"/>
    </location>
</feature>
<feature type="compositionally biased region" description="Gly residues" evidence="6">
    <location>
        <begin position="27"/>
        <end position="38"/>
    </location>
</feature>
<keyword evidence="9" id="KW-1185">Reference proteome</keyword>
<dbReference type="GO" id="GO:0003677">
    <property type="term" value="F:DNA binding"/>
    <property type="evidence" value="ECO:0007669"/>
    <property type="project" value="TreeGrafter"/>
</dbReference>
<feature type="region of interest" description="Disordered" evidence="6">
    <location>
        <begin position="228"/>
        <end position="262"/>
    </location>
</feature>
<feature type="compositionally biased region" description="Basic and acidic residues" evidence="6">
    <location>
        <begin position="1"/>
        <end position="10"/>
    </location>
</feature>
<dbReference type="InterPro" id="IPR004827">
    <property type="entry name" value="bZIP"/>
</dbReference>
<dbReference type="InterPro" id="IPR004826">
    <property type="entry name" value="bZIP_Maf"/>
</dbReference>
<dbReference type="InterPro" id="IPR052483">
    <property type="entry name" value="bZIP_transcription_regulators"/>
</dbReference>
<dbReference type="Pfam" id="PF03131">
    <property type="entry name" value="bZIP_Maf"/>
    <property type="match status" value="1"/>
</dbReference>
<evidence type="ECO:0000256" key="6">
    <source>
        <dbReference type="SAM" id="MobiDB-lite"/>
    </source>
</evidence>
<dbReference type="SUPFAM" id="SSF57959">
    <property type="entry name" value="Leucine zipper domain"/>
    <property type="match status" value="1"/>
</dbReference>
<dbReference type="GO" id="GO:0003700">
    <property type="term" value="F:DNA-binding transcription factor activity"/>
    <property type="evidence" value="ECO:0007669"/>
    <property type="project" value="InterPro"/>
</dbReference>
<accession>A0AAX4PEF1</accession>
<keyword evidence="5" id="KW-0175">Coiled coil</keyword>
<evidence type="ECO:0000259" key="7">
    <source>
        <dbReference type="PROSITE" id="PS50217"/>
    </source>
</evidence>
<name>A0AAX4PEF1_9CHLO</name>
<feature type="compositionally biased region" description="Gly residues" evidence="6">
    <location>
        <begin position="163"/>
        <end position="182"/>
    </location>
</feature>
<dbReference type="AlphaFoldDB" id="A0AAX4PEF1"/>